<comment type="subcellular location">
    <subcellularLocation>
        <location evidence="2">Endoplasmic reticulum membrane</location>
        <topology evidence="2">Multi-pass membrane protein</topology>
    </subcellularLocation>
</comment>
<evidence type="ECO:0000256" key="7">
    <source>
        <dbReference type="ARBA" id="ARBA00022692"/>
    </source>
</evidence>
<organism evidence="14 15">
    <name type="scientific">Lipomyces starkeyi NRRL Y-11557</name>
    <dbReference type="NCBI Taxonomy" id="675824"/>
    <lineage>
        <taxon>Eukaryota</taxon>
        <taxon>Fungi</taxon>
        <taxon>Dikarya</taxon>
        <taxon>Ascomycota</taxon>
        <taxon>Saccharomycotina</taxon>
        <taxon>Lipomycetes</taxon>
        <taxon>Lipomycetales</taxon>
        <taxon>Lipomycetaceae</taxon>
        <taxon>Lipomyces</taxon>
    </lineage>
</organism>
<comment type="subunit">
    <text evidence="4">Interacts with CHS3.</text>
</comment>
<reference evidence="14 15" key="1">
    <citation type="journal article" date="2016" name="Proc. Natl. Acad. Sci. U.S.A.">
        <title>Comparative genomics of biotechnologically important yeasts.</title>
        <authorList>
            <person name="Riley R."/>
            <person name="Haridas S."/>
            <person name="Wolfe K.H."/>
            <person name="Lopes M.R."/>
            <person name="Hittinger C.T."/>
            <person name="Goeker M."/>
            <person name="Salamov A.A."/>
            <person name="Wisecaver J.H."/>
            <person name="Long T.M."/>
            <person name="Calvey C.H."/>
            <person name="Aerts A.L."/>
            <person name="Barry K.W."/>
            <person name="Choi C."/>
            <person name="Clum A."/>
            <person name="Coughlan A.Y."/>
            <person name="Deshpande S."/>
            <person name="Douglass A.P."/>
            <person name="Hanson S.J."/>
            <person name="Klenk H.-P."/>
            <person name="LaButti K.M."/>
            <person name="Lapidus A."/>
            <person name="Lindquist E.A."/>
            <person name="Lipzen A.M."/>
            <person name="Meier-Kolthoff J.P."/>
            <person name="Ohm R.A."/>
            <person name="Otillar R.P."/>
            <person name="Pangilinan J.L."/>
            <person name="Peng Y."/>
            <person name="Rokas A."/>
            <person name="Rosa C.A."/>
            <person name="Scheuner C."/>
            <person name="Sibirny A.A."/>
            <person name="Slot J.C."/>
            <person name="Stielow J.B."/>
            <person name="Sun H."/>
            <person name="Kurtzman C.P."/>
            <person name="Blackwell M."/>
            <person name="Grigoriev I.V."/>
            <person name="Jeffries T.W."/>
        </authorList>
    </citation>
    <scope>NUCLEOTIDE SEQUENCE [LARGE SCALE GENOMIC DNA]</scope>
    <source>
        <strain evidence="14 15">NRRL Y-11557</strain>
    </source>
</reference>
<feature type="transmembrane region" description="Helical" evidence="13">
    <location>
        <begin position="52"/>
        <end position="76"/>
    </location>
</feature>
<evidence type="ECO:0000256" key="10">
    <source>
        <dbReference type="ARBA" id="ARBA00022989"/>
    </source>
</evidence>
<dbReference type="PANTHER" id="PTHR35329">
    <property type="entry name" value="CHITIN SYNTHASE EXPORT CHAPERONE"/>
    <property type="match status" value="1"/>
</dbReference>
<dbReference type="GO" id="GO:0051082">
    <property type="term" value="F:unfolded protein binding"/>
    <property type="evidence" value="ECO:0007669"/>
    <property type="project" value="TreeGrafter"/>
</dbReference>
<evidence type="ECO:0000256" key="13">
    <source>
        <dbReference type="SAM" id="Phobius"/>
    </source>
</evidence>
<evidence type="ECO:0000313" key="14">
    <source>
        <dbReference type="EMBL" id="ODQ75709.1"/>
    </source>
</evidence>
<evidence type="ECO:0000256" key="1">
    <source>
        <dbReference type="ARBA" id="ARBA00002732"/>
    </source>
</evidence>
<proteinExistence type="inferred from homology"/>
<evidence type="ECO:0000256" key="8">
    <source>
        <dbReference type="ARBA" id="ARBA00022824"/>
    </source>
</evidence>
<dbReference type="GO" id="GO:0006457">
    <property type="term" value="P:protein folding"/>
    <property type="evidence" value="ECO:0007669"/>
    <property type="project" value="TreeGrafter"/>
</dbReference>
<feature type="transmembrane region" description="Helical" evidence="13">
    <location>
        <begin position="255"/>
        <end position="276"/>
    </location>
</feature>
<dbReference type="Pfam" id="PF12271">
    <property type="entry name" value="Chs7"/>
    <property type="match status" value="1"/>
</dbReference>
<feature type="transmembrane region" description="Helical" evidence="13">
    <location>
        <begin position="226"/>
        <end position="243"/>
    </location>
</feature>
<dbReference type="GO" id="GO:0071555">
    <property type="term" value="P:cell wall organization"/>
    <property type="evidence" value="ECO:0007669"/>
    <property type="project" value="UniProtKB-KW"/>
</dbReference>
<keyword evidence="7 13" id="KW-0812">Transmembrane</keyword>
<dbReference type="EMBL" id="KV454290">
    <property type="protein sequence ID" value="ODQ75709.1"/>
    <property type="molecule type" value="Genomic_DNA"/>
</dbReference>
<comment type="similarity">
    <text evidence="3">Belongs to the CHS7 family.</text>
</comment>
<evidence type="ECO:0000256" key="5">
    <source>
        <dbReference type="ARBA" id="ARBA00018354"/>
    </source>
</evidence>
<dbReference type="InterPro" id="IPR022057">
    <property type="entry name" value="Chs7"/>
</dbReference>
<dbReference type="GO" id="GO:0015031">
    <property type="term" value="P:protein transport"/>
    <property type="evidence" value="ECO:0007669"/>
    <property type="project" value="UniProtKB-KW"/>
</dbReference>
<evidence type="ECO:0000256" key="9">
    <source>
        <dbReference type="ARBA" id="ARBA00022927"/>
    </source>
</evidence>
<dbReference type="AlphaFoldDB" id="A0A1E3QDD0"/>
<evidence type="ECO:0000256" key="11">
    <source>
        <dbReference type="ARBA" id="ARBA00023136"/>
    </source>
</evidence>
<evidence type="ECO:0000256" key="4">
    <source>
        <dbReference type="ARBA" id="ARBA00011864"/>
    </source>
</evidence>
<evidence type="ECO:0000313" key="15">
    <source>
        <dbReference type="Proteomes" id="UP000094385"/>
    </source>
</evidence>
<comment type="function">
    <text evidence="1">Chaperone required for the export of the chitin synthase CHS3 from the endoplasmic reticulum.</text>
</comment>
<keyword evidence="11 13" id="KW-0472">Membrane</keyword>
<evidence type="ECO:0000256" key="12">
    <source>
        <dbReference type="ARBA" id="ARBA00023316"/>
    </source>
</evidence>
<dbReference type="GO" id="GO:0005789">
    <property type="term" value="C:endoplasmic reticulum membrane"/>
    <property type="evidence" value="ECO:0007669"/>
    <property type="project" value="UniProtKB-SubCell"/>
</dbReference>
<gene>
    <name evidence="14" type="ORF">LIPSTDRAFT_1141</name>
</gene>
<dbReference type="Proteomes" id="UP000094385">
    <property type="component" value="Unassembled WGS sequence"/>
</dbReference>
<dbReference type="OrthoDB" id="2189463at2759"/>
<keyword evidence="12" id="KW-0961">Cell wall biogenesis/degradation</keyword>
<feature type="transmembrane region" description="Helical" evidence="13">
    <location>
        <begin position="155"/>
        <end position="176"/>
    </location>
</feature>
<keyword evidence="10 13" id="KW-1133">Transmembrane helix</keyword>
<dbReference type="PANTHER" id="PTHR35329:SF2">
    <property type="entry name" value="CHITIN SYNTHASE EXPORT CHAPERONE"/>
    <property type="match status" value="1"/>
</dbReference>
<protein>
    <recommendedName>
        <fullName evidence="5">Chitin synthase export chaperone</fullName>
    </recommendedName>
</protein>
<feature type="transmembrane region" description="Helical" evidence="13">
    <location>
        <begin position="188"/>
        <end position="214"/>
    </location>
</feature>
<evidence type="ECO:0000256" key="6">
    <source>
        <dbReference type="ARBA" id="ARBA00022448"/>
    </source>
</evidence>
<name>A0A1E3QDD0_LIPST</name>
<keyword evidence="6" id="KW-0813">Transport</keyword>
<feature type="transmembrane region" description="Helical" evidence="13">
    <location>
        <begin position="88"/>
        <end position="111"/>
    </location>
</feature>
<sequence length="336" mass="37206">MGFGDFDFLCERAPVPLCSLVGPYTASEGSGIVANGVAASCYARSIDVANTVIFQTGTAFINIAALGMTAMMGFNIRSKYTAVGRKELLSFFYLYAILTVISLCVDCGVVPPASRPYPYFVSVQNGLTSATCWCLMVNGFVGFQLYEDGTRLSLWILRLISAGAFVLSFVVSILTFQSWGGQSPKDTMALFVVLYIVNAVVLIIYVVSQILLVVGTLEDLWPLGDIAFGVFFFVVGQILLYVFSNRVCEGMKHYLDGLFFATLCNLFGVMMIYKYWDSITREDLEFSVGAKPAAPMSNPWDVKEYYDDDRRPYVNDGSEYTGSFYALNRNSSMYHI</sequence>
<evidence type="ECO:0000256" key="3">
    <source>
        <dbReference type="ARBA" id="ARBA00009274"/>
    </source>
</evidence>
<keyword evidence="15" id="KW-1185">Reference proteome</keyword>
<evidence type="ECO:0000256" key="2">
    <source>
        <dbReference type="ARBA" id="ARBA00004477"/>
    </source>
</evidence>
<accession>A0A1E3QDD0</accession>
<keyword evidence="8" id="KW-0256">Endoplasmic reticulum</keyword>
<keyword evidence="9" id="KW-0653">Protein transport</keyword>
<dbReference type="STRING" id="675824.A0A1E3QDD0"/>